<dbReference type="InterPro" id="IPR001680">
    <property type="entry name" value="WD40_rpt"/>
</dbReference>
<feature type="compositionally biased region" description="Basic residues" evidence="5">
    <location>
        <begin position="67"/>
        <end position="78"/>
    </location>
</feature>
<dbReference type="InterPro" id="IPR032847">
    <property type="entry name" value="PRPF17"/>
</dbReference>
<dbReference type="InterPro" id="IPR036322">
    <property type="entry name" value="WD40_repeat_dom_sf"/>
</dbReference>
<dbReference type="OrthoDB" id="10257301at2759"/>
<dbReference type="GO" id="GO:0000398">
    <property type="term" value="P:mRNA splicing, via spliceosome"/>
    <property type="evidence" value="ECO:0007669"/>
    <property type="project" value="InterPro"/>
</dbReference>
<dbReference type="InterPro" id="IPR015943">
    <property type="entry name" value="WD40/YVTN_repeat-like_dom_sf"/>
</dbReference>
<keyword evidence="2" id="KW-0677">Repeat</keyword>
<evidence type="ECO:0000256" key="5">
    <source>
        <dbReference type="SAM" id="MobiDB-lite"/>
    </source>
</evidence>
<dbReference type="Pfam" id="PF00400">
    <property type="entry name" value="WD40"/>
    <property type="match status" value="5"/>
</dbReference>
<feature type="compositionally biased region" description="Basic and acidic residues" evidence="5">
    <location>
        <begin position="279"/>
        <end position="301"/>
    </location>
</feature>
<evidence type="ECO:0000313" key="7">
    <source>
        <dbReference type="Proteomes" id="UP000324800"/>
    </source>
</evidence>
<dbReference type="PROSITE" id="PS00678">
    <property type="entry name" value="WD_REPEATS_1"/>
    <property type="match status" value="1"/>
</dbReference>
<feature type="region of interest" description="Disordered" evidence="5">
    <location>
        <begin position="170"/>
        <end position="400"/>
    </location>
</feature>
<evidence type="ECO:0000313" key="6">
    <source>
        <dbReference type="EMBL" id="KAA6400664.1"/>
    </source>
</evidence>
<dbReference type="PANTHER" id="PTHR43979">
    <property type="entry name" value="PRE-MRNA-PROCESSING FACTOR 17"/>
    <property type="match status" value="1"/>
</dbReference>
<evidence type="ECO:0000256" key="4">
    <source>
        <dbReference type="SAM" id="Coils"/>
    </source>
</evidence>
<organism evidence="6 7">
    <name type="scientific">Streblomastix strix</name>
    <dbReference type="NCBI Taxonomy" id="222440"/>
    <lineage>
        <taxon>Eukaryota</taxon>
        <taxon>Metamonada</taxon>
        <taxon>Preaxostyla</taxon>
        <taxon>Oxymonadida</taxon>
        <taxon>Streblomastigidae</taxon>
        <taxon>Streblomastix</taxon>
    </lineage>
</organism>
<dbReference type="Proteomes" id="UP000324800">
    <property type="component" value="Unassembled WGS sequence"/>
</dbReference>
<feature type="repeat" description="WD" evidence="3">
    <location>
        <begin position="573"/>
        <end position="605"/>
    </location>
</feature>
<dbReference type="AlphaFoldDB" id="A0A5J4X0A1"/>
<dbReference type="GO" id="GO:0003729">
    <property type="term" value="F:mRNA binding"/>
    <property type="evidence" value="ECO:0007669"/>
    <property type="project" value="TreeGrafter"/>
</dbReference>
<dbReference type="InterPro" id="IPR019775">
    <property type="entry name" value="WD40_repeat_CS"/>
</dbReference>
<evidence type="ECO:0000256" key="2">
    <source>
        <dbReference type="ARBA" id="ARBA00022737"/>
    </source>
</evidence>
<dbReference type="EMBL" id="SNRW01000524">
    <property type="protein sequence ID" value="KAA6400664.1"/>
    <property type="molecule type" value="Genomic_DNA"/>
</dbReference>
<keyword evidence="4" id="KW-0175">Coiled coil</keyword>
<dbReference type="PROSITE" id="PS50082">
    <property type="entry name" value="WD_REPEATS_2"/>
    <property type="match status" value="2"/>
</dbReference>
<accession>A0A5J4X0A1</accession>
<feature type="region of interest" description="Disordered" evidence="5">
    <location>
        <begin position="65"/>
        <end position="106"/>
    </location>
</feature>
<feature type="compositionally biased region" description="Acidic residues" evidence="5">
    <location>
        <begin position="183"/>
        <end position="193"/>
    </location>
</feature>
<feature type="compositionally biased region" description="Basic and acidic residues" evidence="5">
    <location>
        <begin position="194"/>
        <end position="209"/>
    </location>
</feature>
<dbReference type="CDD" id="cd00200">
    <property type="entry name" value="WD40"/>
    <property type="match status" value="1"/>
</dbReference>
<protein>
    <submittedName>
        <fullName evidence="6">Putative Pre-mRNA-processing factor 17</fullName>
    </submittedName>
</protein>
<feature type="repeat" description="WD" evidence="3">
    <location>
        <begin position="489"/>
        <end position="530"/>
    </location>
</feature>
<dbReference type="PROSITE" id="PS50294">
    <property type="entry name" value="WD_REPEATS_REGION"/>
    <property type="match status" value="2"/>
</dbReference>
<keyword evidence="1 3" id="KW-0853">WD repeat</keyword>
<feature type="compositionally biased region" description="Basic and acidic residues" evidence="5">
    <location>
        <begin position="366"/>
        <end position="392"/>
    </location>
</feature>
<dbReference type="Gene3D" id="2.130.10.10">
    <property type="entry name" value="YVTN repeat-like/Quinoprotein amine dehydrogenase"/>
    <property type="match status" value="1"/>
</dbReference>
<proteinExistence type="predicted"/>
<feature type="coiled-coil region" evidence="4">
    <location>
        <begin position="125"/>
        <end position="152"/>
    </location>
</feature>
<dbReference type="PANTHER" id="PTHR43979:SF1">
    <property type="entry name" value="PRE-MRNA-PROCESSING FACTOR 17"/>
    <property type="match status" value="1"/>
</dbReference>
<feature type="compositionally biased region" description="Basic and acidic residues" evidence="5">
    <location>
        <begin position="314"/>
        <end position="323"/>
    </location>
</feature>
<name>A0A5J4X0A1_9EUKA</name>
<dbReference type="SMART" id="SM00320">
    <property type="entry name" value="WD40"/>
    <property type="match status" value="7"/>
</dbReference>
<feature type="compositionally biased region" description="Acidic residues" evidence="5">
    <location>
        <begin position="324"/>
        <end position="335"/>
    </location>
</feature>
<gene>
    <name evidence="6" type="ORF">EZS28_003805</name>
</gene>
<dbReference type="GO" id="GO:0071013">
    <property type="term" value="C:catalytic step 2 spliceosome"/>
    <property type="evidence" value="ECO:0007669"/>
    <property type="project" value="InterPro"/>
</dbReference>
<comment type="caution">
    <text evidence="6">The sequence shown here is derived from an EMBL/GenBank/DDBJ whole genome shotgun (WGS) entry which is preliminary data.</text>
</comment>
<feature type="compositionally biased region" description="Basic and acidic residues" evidence="5">
    <location>
        <begin position="235"/>
        <end position="244"/>
    </location>
</feature>
<evidence type="ECO:0000256" key="3">
    <source>
        <dbReference type="PROSITE-ProRule" id="PRU00221"/>
    </source>
</evidence>
<evidence type="ECO:0000256" key="1">
    <source>
        <dbReference type="ARBA" id="ARBA00022574"/>
    </source>
</evidence>
<feature type="compositionally biased region" description="Acidic residues" evidence="5">
    <location>
        <begin position="266"/>
        <end position="278"/>
    </location>
</feature>
<reference evidence="6 7" key="1">
    <citation type="submission" date="2019-03" db="EMBL/GenBank/DDBJ databases">
        <title>Single cell metagenomics reveals metabolic interactions within the superorganism composed of flagellate Streblomastix strix and complex community of Bacteroidetes bacteria on its surface.</title>
        <authorList>
            <person name="Treitli S.C."/>
            <person name="Kolisko M."/>
            <person name="Husnik F."/>
            <person name="Keeling P."/>
            <person name="Hampl V."/>
        </authorList>
    </citation>
    <scope>NUCLEOTIDE SEQUENCE [LARGE SCALE GENOMIC DNA]</scope>
    <source>
        <strain evidence="6">ST1C</strain>
    </source>
</reference>
<sequence>MNSMFGFDLAPDVDILPDDQDQLNKSQISGIEVQPGNIFTGKQIDLQINDQSFNAGDLRRNFVQPKPQKRKRINTSKKKLTDDPQNYEGPWANYEDENLQSSGLDPDRYKEVLDDRISRMNPDKLYRWQRQRELKEQEKEKEKEKIRKINKEKGIIVDEEVTGSVVNEKDNKQTSSASFLLGQDDEDQSEEDLDQYKKDRASGILDEQKTAAQEMQERSGISMRARQLPAFLQREMNDKEKEAHSNANKRAGLNELTSASYLTGDNEQDDDNLDDDDDQPRKRMRMTEDDTNQRIKNKKEIEEDAFGPLIPGQSEKKDEKEDQINEEEEDEDEDEEGKKKKRSNQGNNEPIPEGYIETVRPGSGTSKDKRAVVEKGTETTRSDPKLQERDFQGRTYLHPPTEWRGLTTDCRPPKGTSCIELVDTHRGACSAVRYFPKSGHLLLSCGMRDGIIKIWDVAKKRLKWLRMMDTGTSAPEITNEYGMAGRSNIRSGQGGVKDIQFNNDGSRFYSAGFDRWLRLWDTETGKCMSRYTTGKMINCVRTYPLDDRVVLCGMGDKKIVQWDCRQKHITQQYNEHLGPVLTVTFLRGSGQFASTSEDRSIRLWEFGIPVQTKLIAHESMYPIPFVAKHPSENFILAQSEDNQIITYQSGDRFIRGPKTFKGHISAGFCIETCASPDGKYIISGDSKGKLMFWEWDNPKKKPWWINAFDTVCCGAAWNPNHALQVASCSWNGKIKIWDAK</sequence>
<dbReference type="SUPFAM" id="SSF50978">
    <property type="entry name" value="WD40 repeat-like"/>
    <property type="match status" value="1"/>
</dbReference>